<protein>
    <submittedName>
        <fullName evidence="3">KAT8 regulatory NSL complex subunit 3</fullName>
    </submittedName>
</protein>
<sequence length="1100" mass="116859">MSENISGPQIETLTLDNGVVTDGAVANRICSVLNTLVHEMSNMKGKDSLMKMLLAAGPASITISSGPTSQNVHFNASGSTSTSSSSTLTSPMSDQVDDHATYRSSSYLKQLTSHNDQEVTLVEMDHPYAHPWNWRPDNVKAKPVRSLFVYHPPRRTQDEVEVNVVRPPIQPQPVYDPVKARYCMDECERFVASTRLGDDKDGEADWEEKVARFGWSSIQNRLFNKMARILHADQLSHMANTGHWNEPVLRRIAVDKSSRRIRSLFASISWDLKLTQWLHVTLVDSLSSRYLCAYLNILQNLKNKVPTLVDKMMAISTPLGRTGPSSNEGINHLLKRIWDPATTGLSRHRLRKLPANPIIVIVPSGPGKAYKQSSRSTYWTTHLSALGTVVTVYTGQINGKSTLSSCLDQLLTTTRTKISELKADCPGRPIILVGWNSGAALACQISMMDSVTAVVCLGFPLCTVEGIRGEPDDNIYSMRCPTLFVIGQNSATSTVEGLEDLRTRMAVDTGLVVVGSADDQLRMTKTKKRMEGITQNMVDRCILDEVSDFLGPILAQASSRQAQYFANNNALSESTNTNILPTPVPTRPGPGRPPGSGKGERKRKASVGSSLDSQPASPATKRAKPGMPFSMCGPSSSAPAKPSLPTMPTLVSYSDQGRRKGSLTSQPKMVISSVNFTPASDSKWQPNLASGRNVTAGLSQTTTSNTFTLSLGNIASLGNIGPIRLGPASALADALSTAKKVTAKAKQEKANSVESPVAQSVSSSPTVLQVQPAKLVANRSVSQAGMSQLTTLLQTSGNTTRLVATPVTSSMITTAASDSATTTSTTSGIIYAPVMNTQMQPQQQIKQFQSLPSIRPQLLHTQQQQLKVSQAQAQGVVRDAVGGGGGGGGGEATTAAKAGGLSEGSAVLSHQLTPETIMNLPVLFETDCDTLVTGEQAVQAVRAVRTATARLAATATAADTTAALSTTTSTVASPVKLVLSRVVPQQPRGADGQQQMELLLASTSAVRVLSPPTATVLAPSGGLAVTTTTAAGGAPSGAQPQPQQPLKMLGILKRPVAVPVAALARAPGATVRVRAPIRPAPSQVARYEARHAPGARPKII</sequence>
<proteinExistence type="predicted"/>
<keyword evidence="2" id="KW-1185">Reference proteome</keyword>
<dbReference type="AlphaFoldDB" id="A0A9C6U9R8"/>
<feature type="compositionally biased region" description="Low complexity" evidence="1">
    <location>
        <begin position="634"/>
        <end position="644"/>
    </location>
</feature>
<dbReference type="Proteomes" id="UP000504606">
    <property type="component" value="Unplaced"/>
</dbReference>
<dbReference type="RefSeq" id="XP_052123613.1">
    <property type="nucleotide sequence ID" value="XM_052267653.1"/>
</dbReference>
<name>A0A9C6U9R8_FRAOC</name>
<dbReference type="GO" id="GO:0045944">
    <property type="term" value="P:positive regulation of transcription by RNA polymerase II"/>
    <property type="evidence" value="ECO:0007669"/>
    <property type="project" value="TreeGrafter"/>
</dbReference>
<accession>A0A9C6U9R8</accession>
<feature type="region of interest" description="Disordered" evidence="1">
    <location>
        <begin position="72"/>
        <end position="97"/>
    </location>
</feature>
<dbReference type="PANTHER" id="PTHR13136:SF16">
    <property type="entry name" value="KAT8 REGULATORY NSL COMPLEX SUBUNIT 3"/>
    <property type="match status" value="1"/>
</dbReference>
<feature type="compositionally biased region" description="Pro residues" evidence="1">
    <location>
        <begin position="582"/>
        <end position="593"/>
    </location>
</feature>
<evidence type="ECO:0000313" key="3">
    <source>
        <dbReference type="RefSeq" id="XP_052123613.1"/>
    </source>
</evidence>
<dbReference type="InterPro" id="IPR026555">
    <property type="entry name" value="NSL3/Tex30"/>
</dbReference>
<feature type="compositionally biased region" description="Low complexity" evidence="1">
    <location>
        <begin position="77"/>
        <end position="90"/>
    </location>
</feature>
<dbReference type="GeneID" id="113214098"/>
<reference evidence="3" key="1">
    <citation type="submission" date="2025-08" db="UniProtKB">
        <authorList>
            <consortium name="RefSeq"/>
        </authorList>
    </citation>
    <scope>IDENTIFICATION</scope>
    <source>
        <tissue evidence="3">Whole organism</tissue>
    </source>
</reference>
<feature type="region of interest" description="Disordered" evidence="1">
    <location>
        <begin position="573"/>
        <end position="666"/>
    </location>
</feature>
<dbReference type="OrthoDB" id="6415022at2759"/>
<gene>
    <name evidence="3" type="primary">LOC113214098</name>
</gene>
<dbReference type="Gene3D" id="3.40.50.1820">
    <property type="entry name" value="alpha/beta hydrolase"/>
    <property type="match status" value="1"/>
</dbReference>
<evidence type="ECO:0000313" key="2">
    <source>
        <dbReference type="Proteomes" id="UP000504606"/>
    </source>
</evidence>
<dbReference type="GO" id="GO:0044545">
    <property type="term" value="C:NSL complex"/>
    <property type="evidence" value="ECO:0007669"/>
    <property type="project" value="TreeGrafter"/>
</dbReference>
<dbReference type="PANTHER" id="PTHR13136">
    <property type="entry name" value="TESTIS DEVELOPMENT PROTEIN PRTD"/>
    <property type="match status" value="1"/>
</dbReference>
<organism evidence="2 3">
    <name type="scientific">Frankliniella occidentalis</name>
    <name type="common">Western flower thrips</name>
    <name type="synonym">Euthrips occidentalis</name>
    <dbReference type="NCBI Taxonomy" id="133901"/>
    <lineage>
        <taxon>Eukaryota</taxon>
        <taxon>Metazoa</taxon>
        <taxon>Ecdysozoa</taxon>
        <taxon>Arthropoda</taxon>
        <taxon>Hexapoda</taxon>
        <taxon>Insecta</taxon>
        <taxon>Pterygota</taxon>
        <taxon>Neoptera</taxon>
        <taxon>Paraneoptera</taxon>
        <taxon>Thysanoptera</taxon>
        <taxon>Terebrantia</taxon>
        <taxon>Thripoidea</taxon>
        <taxon>Thripidae</taxon>
        <taxon>Frankliniella</taxon>
    </lineage>
</organism>
<evidence type="ECO:0000256" key="1">
    <source>
        <dbReference type="SAM" id="MobiDB-lite"/>
    </source>
</evidence>
<feature type="compositionally biased region" description="Polar residues" evidence="1">
    <location>
        <begin position="607"/>
        <end position="617"/>
    </location>
</feature>
<dbReference type="SUPFAM" id="SSF53474">
    <property type="entry name" value="alpha/beta-Hydrolases"/>
    <property type="match status" value="1"/>
</dbReference>
<dbReference type="KEGG" id="foc:113214098"/>
<dbReference type="InterPro" id="IPR029058">
    <property type="entry name" value="AB_hydrolase_fold"/>
</dbReference>
<dbReference type="CTD" id="5953"/>